<protein>
    <submittedName>
        <fullName evidence="5">Acetyltransferase</fullName>
    </submittedName>
</protein>
<evidence type="ECO:0000256" key="1">
    <source>
        <dbReference type="ARBA" id="ARBA00007274"/>
    </source>
</evidence>
<feature type="binding site" evidence="3">
    <location>
        <position position="69"/>
    </location>
    <ligand>
        <name>substrate</name>
    </ligand>
</feature>
<evidence type="ECO:0000313" key="5">
    <source>
        <dbReference type="EMBL" id="GGE18803.1"/>
    </source>
</evidence>
<dbReference type="PANTHER" id="PTHR43300:SF7">
    <property type="entry name" value="UDP-N-ACETYLBACILLOSAMINE N-ACETYLTRANSFERASE"/>
    <property type="match status" value="1"/>
</dbReference>
<dbReference type="Pfam" id="PF17836">
    <property type="entry name" value="PglD_N"/>
    <property type="match status" value="1"/>
</dbReference>
<evidence type="ECO:0000313" key="6">
    <source>
        <dbReference type="Proteomes" id="UP000614460"/>
    </source>
</evidence>
<dbReference type="EMBL" id="BMKM01000003">
    <property type="protein sequence ID" value="GGE18803.1"/>
    <property type="molecule type" value="Genomic_DNA"/>
</dbReference>
<dbReference type="NCBIfam" id="TIGR03570">
    <property type="entry name" value="NeuD_NnaD"/>
    <property type="match status" value="1"/>
</dbReference>
<proteinExistence type="inferred from homology"/>
<feature type="site" description="Increases basicity of active site His" evidence="2">
    <location>
        <position position="138"/>
    </location>
</feature>
<dbReference type="InterPro" id="IPR001451">
    <property type="entry name" value="Hexapep"/>
</dbReference>
<organism evidence="5 6">
    <name type="scientific">Sphingobacterium cellulitidis</name>
    <dbReference type="NCBI Taxonomy" id="1768011"/>
    <lineage>
        <taxon>Bacteria</taxon>
        <taxon>Pseudomonadati</taxon>
        <taxon>Bacteroidota</taxon>
        <taxon>Sphingobacteriia</taxon>
        <taxon>Sphingobacteriales</taxon>
        <taxon>Sphingobacteriaceae</taxon>
        <taxon>Sphingobacterium</taxon>
    </lineage>
</organism>
<gene>
    <name evidence="5" type="ORF">GCM10011516_15570</name>
</gene>
<dbReference type="Gene3D" id="3.40.50.20">
    <property type="match status" value="1"/>
</dbReference>
<dbReference type="InterPro" id="IPR020019">
    <property type="entry name" value="AcTrfase_PglD-like"/>
</dbReference>
<dbReference type="InterPro" id="IPR011004">
    <property type="entry name" value="Trimer_LpxA-like_sf"/>
</dbReference>
<dbReference type="Gene3D" id="2.160.10.10">
    <property type="entry name" value="Hexapeptide repeat proteins"/>
    <property type="match status" value="1"/>
</dbReference>
<evidence type="ECO:0000259" key="4">
    <source>
        <dbReference type="Pfam" id="PF17836"/>
    </source>
</evidence>
<dbReference type="CDD" id="cd03360">
    <property type="entry name" value="LbH_AT_putative"/>
    <property type="match status" value="1"/>
</dbReference>
<dbReference type="RefSeq" id="WP_094256717.1">
    <property type="nucleotide sequence ID" value="NZ_BMKM01000003.1"/>
</dbReference>
<accession>A0A8H9FZM0</accession>
<dbReference type="InterPro" id="IPR041561">
    <property type="entry name" value="PglD_N"/>
</dbReference>
<comment type="similarity">
    <text evidence="1">Belongs to the transferase hexapeptide repeat family.</text>
</comment>
<name>A0A8H9FZM0_9SPHI</name>
<comment type="caution">
    <text evidence="5">The sequence shown here is derived from an EMBL/GenBank/DDBJ whole genome shotgun (WGS) entry which is preliminary data.</text>
</comment>
<sequence length="213" mass="22979">MLIFGAKGLAKEVLEVCLESFERKDIVFYDDISSDLPVKLYNEFKILRSREEAGKYFKDIDARFILGIGGPELRGMVYRNFEELGGQAFTLISNTSRVGSFGVQIGKGVNVMLNSVITNDVIIGDGVLVNQMVSIGHDVNISDFVEVCPGVAVSGHCKIGSYSFLGTNCTILPNISIGHHVVVGAGSVINKNIPDGCTVVGVPGKIIKTMYDN</sequence>
<reference evidence="5" key="2">
    <citation type="submission" date="2020-09" db="EMBL/GenBank/DDBJ databases">
        <authorList>
            <person name="Sun Q."/>
            <person name="Zhou Y."/>
        </authorList>
    </citation>
    <scope>NUCLEOTIDE SEQUENCE</scope>
    <source>
        <strain evidence="5">CGMCC 1.15966</strain>
    </source>
</reference>
<dbReference type="SUPFAM" id="SSF51161">
    <property type="entry name" value="Trimeric LpxA-like enzymes"/>
    <property type="match status" value="1"/>
</dbReference>
<feature type="domain" description="PglD N-terminal" evidence="4">
    <location>
        <begin position="2"/>
        <end position="80"/>
    </location>
</feature>
<dbReference type="Proteomes" id="UP000614460">
    <property type="component" value="Unassembled WGS sequence"/>
</dbReference>
<evidence type="ECO:0000256" key="3">
    <source>
        <dbReference type="PIRSR" id="PIRSR620019-2"/>
    </source>
</evidence>
<keyword evidence="6" id="KW-1185">Reference proteome</keyword>
<dbReference type="Pfam" id="PF00132">
    <property type="entry name" value="Hexapep"/>
    <property type="match status" value="1"/>
</dbReference>
<reference evidence="5" key="1">
    <citation type="journal article" date="2014" name="Int. J. Syst. Evol. Microbiol.">
        <title>Complete genome sequence of Corynebacterium casei LMG S-19264T (=DSM 44701T), isolated from a smear-ripened cheese.</title>
        <authorList>
            <consortium name="US DOE Joint Genome Institute (JGI-PGF)"/>
            <person name="Walter F."/>
            <person name="Albersmeier A."/>
            <person name="Kalinowski J."/>
            <person name="Ruckert C."/>
        </authorList>
    </citation>
    <scope>NUCLEOTIDE SEQUENCE</scope>
    <source>
        <strain evidence="5">CGMCC 1.15966</strain>
    </source>
</reference>
<dbReference type="InterPro" id="IPR050179">
    <property type="entry name" value="Trans_hexapeptide_repeat"/>
</dbReference>
<evidence type="ECO:0000256" key="2">
    <source>
        <dbReference type="PIRSR" id="PIRSR620019-1"/>
    </source>
</evidence>
<dbReference type="AlphaFoldDB" id="A0A8H9FZM0"/>
<feature type="active site" description="Proton acceptor" evidence="2">
    <location>
        <position position="137"/>
    </location>
</feature>
<dbReference type="PANTHER" id="PTHR43300">
    <property type="entry name" value="ACETYLTRANSFERASE"/>
    <property type="match status" value="1"/>
</dbReference>